<dbReference type="CDD" id="cd07962">
    <property type="entry name" value="Anticodon_Ia_Val"/>
    <property type="match status" value="1"/>
</dbReference>
<dbReference type="FunFam" id="3.40.50.620:FF:000032">
    <property type="entry name" value="Valine--tRNA ligase"/>
    <property type="match status" value="1"/>
</dbReference>
<dbReference type="PANTHER" id="PTHR11946:SF93">
    <property type="entry name" value="VALINE--TRNA LIGASE, CHLOROPLASTIC_MITOCHONDRIAL 2"/>
    <property type="match status" value="1"/>
</dbReference>
<evidence type="ECO:0000259" key="13">
    <source>
        <dbReference type="Pfam" id="PF08264"/>
    </source>
</evidence>
<evidence type="ECO:0000313" key="15">
    <source>
        <dbReference type="EMBL" id="GAO98180.1"/>
    </source>
</evidence>
<dbReference type="InterPro" id="IPR033705">
    <property type="entry name" value="Anticodon_Ia_Val"/>
</dbReference>
<dbReference type="InterPro" id="IPR002303">
    <property type="entry name" value="Valyl-tRNA_ligase"/>
</dbReference>
<feature type="coiled-coil region" evidence="11">
    <location>
        <begin position="822"/>
        <end position="877"/>
    </location>
</feature>
<dbReference type="Gene3D" id="3.40.50.620">
    <property type="entry name" value="HUPs"/>
    <property type="match status" value="2"/>
</dbReference>
<dbReference type="GO" id="GO:0005829">
    <property type="term" value="C:cytosol"/>
    <property type="evidence" value="ECO:0007669"/>
    <property type="project" value="TreeGrafter"/>
</dbReference>
<feature type="binding site" evidence="11">
    <location>
        <position position="530"/>
    </location>
    <ligand>
        <name>ATP</name>
        <dbReference type="ChEBI" id="CHEBI:30616"/>
    </ligand>
</feature>
<evidence type="ECO:0000256" key="6">
    <source>
        <dbReference type="ARBA" id="ARBA00022840"/>
    </source>
</evidence>
<dbReference type="HAMAP" id="MF_02004">
    <property type="entry name" value="Val_tRNA_synth_type1"/>
    <property type="match status" value="1"/>
</dbReference>
<name>A0A0K8MCA3_9PROT</name>
<evidence type="ECO:0000256" key="11">
    <source>
        <dbReference type="HAMAP-Rule" id="MF_02004"/>
    </source>
</evidence>
<dbReference type="OrthoDB" id="9810365at2"/>
<comment type="catalytic activity">
    <reaction evidence="10 11">
        <text>tRNA(Val) + L-valine + ATP = L-valyl-tRNA(Val) + AMP + diphosphate</text>
        <dbReference type="Rhea" id="RHEA:10704"/>
        <dbReference type="Rhea" id="RHEA-COMP:9672"/>
        <dbReference type="Rhea" id="RHEA-COMP:9708"/>
        <dbReference type="ChEBI" id="CHEBI:30616"/>
        <dbReference type="ChEBI" id="CHEBI:33019"/>
        <dbReference type="ChEBI" id="CHEBI:57762"/>
        <dbReference type="ChEBI" id="CHEBI:78442"/>
        <dbReference type="ChEBI" id="CHEBI:78537"/>
        <dbReference type="ChEBI" id="CHEBI:456215"/>
        <dbReference type="EC" id="6.1.1.9"/>
    </reaction>
</comment>
<dbReference type="CDD" id="cd00817">
    <property type="entry name" value="ValRS_core"/>
    <property type="match status" value="1"/>
</dbReference>
<dbReference type="NCBIfam" id="NF004349">
    <property type="entry name" value="PRK05729.1"/>
    <property type="match status" value="1"/>
</dbReference>
<dbReference type="SUPFAM" id="SSF46589">
    <property type="entry name" value="tRNA-binding arm"/>
    <property type="match status" value="1"/>
</dbReference>
<reference evidence="15 16" key="1">
    <citation type="submission" date="2015-03" db="EMBL/GenBank/DDBJ databases">
        <title>Caedibacter varicaedens, whole genome shotgun sequence.</title>
        <authorList>
            <person name="Suzuki H."/>
            <person name="Dapper A.L."/>
            <person name="Gibson A.K."/>
            <person name="Jackson C."/>
            <person name="Lee H."/>
            <person name="Pejaver V.R."/>
            <person name="Doak T."/>
            <person name="Lynch M."/>
        </authorList>
    </citation>
    <scope>NUCLEOTIDE SEQUENCE [LARGE SCALE GENOMIC DNA]</scope>
</reference>
<organism evidence="15 16">
    <name type="scientific">Caedimonas varicaedens</name>
    <dbReference type="NCBI Taxonomy" id="1629334"/>
    <lineage>
        <taxon>Bacteria</taxon>
        <taxon>Pseudomonadati</taxon>
        <taxon>Pseudomonadota</taxon>
        <taxon>Alphaproteobacteria</taxon>
        <taxon>Holosporales</taxon>
        <taxon>Caedimonadaceae</taxon>
        <taxon>Caedimonas</taxon>
    </lineage>
</organism>
<evidence type="ECO:0000256" key="3">
    <source>
        <dbReference type="ARBA" id="ARBA00022490"/>
    </source>
</evidence>
<evidence type="ECO:0000313" key="16">
    <source>
        <dbReference type="Proteomes" id="UP000036771"/>
    </source>
</evidence>
<sequence length="882" mass="102026">MLDKTFLPRAIEAKFYAAWEKCGSFRSYQKPDAEPYVIMMPPPNVTGSLHMGHALTYTLQDILVRYHRMRGRDVLWQPGMDHAGIATQLVVERQMAEEGLKRQDLGREKFIERVWKWKAESGGAILSQQRQLGLSPDWERQRFTLDEGLNKAVRHVFVELYKAGLIYRSKRLVNWNPKLLTAVSDLEVKSIETKGKLYFIRYQIEHASDFITVATTRPETLFGDTAIAVHPEDKRYEHLVGKRAIVPLQGRIIPIITDTHCDPEKGTGAVKITPAHDFNDFEVGQRHGLDMISIFDEKAHLNENVVESFRGLERFTARKKVVESLEVLGFLEKMEDILHMVPHGERLDAILEPCLTDQWFVDAKTLAEPALEAVQTGKTQIIPQQWTSTYYHWLNNIQPWCISRQLWWGHRIPAWYGPDQKIFVAETEEEAFAQARDYYGQEVSLTQEEDVLDTWFSAALWPFSTLGWPEKTPELMRYYPTSLLVTGLDILFFWVARMMMMGLYFMKEVPFKKVYLHTLVRDEQGQKMSKTKGNVINPLELMEMYGADALRFSMAALAAPARDVKFSPSIVEGYRNFATKLWNATRFCLQNECFYRQKFNPQSCTLSINRWMAGEIVRLGRTLDLELADYHFNAAASALYQTVWRQFCDWYLEFIKPVLLGNDEDMKKETRDCAGWCVGMLSHLLHPFMPFITEEIWQHIAPEQSSLLITSLWPFQDETLDALVTDPAQKDITWIINLITALRGLRSDLNLTPSLNLTVGLFEGSDEARQRLLQYQPLLEKLGRIERIEENSKIPEGAAQLVLEDATFYVPVGDVIDVVQEQKRLQKSLLEIGKEIQQLQMKLENKEFIAKAPSEIIEKNQDRLREIKEIHARYEQALKSFV</sequence>
<dbReference type="GO" id="GO:0002161">
    <property type="term" value="F:aminoacyl-tRNA deacylase activity"/>
    <property type="evidence" value="ECO:0007669"/>
    <property type="project" value="InterPro"/>
</dbReference>
<evidence type="ECO:0000256" key="9">
    <source>
        <dbReference type="ARBA" id="ARBA00023146"/>
    </source>
</evidence>
<keyword evidence="16" id="KW-1185">Reference proteome</keyword>
<dbReference type="SUPFAM" id="SSF47323">
    <property type="entry name" value="Anticodon-binding domain of a subclass of class I aminoacyl-tRNA synthetases"/>
    <property type="match status" value="1"/>
</dbReference>
<evidence type="ECO:0000256" key="5">
    <source>
        <dbReference type="ARBA" id="ARBA00022741"/>
    </source>
</evidence>
<dbReference type="InterPro" id="IPR002300">
    <property type="entry name" value="aa-tRNA-synth_Ia"/>
</dbReference>
<dbReference type="InterPro" id="IPR010978">
    <property type="entry name" value="tRNA-bd_arm"/>
</dbReference>
<keyword evidence="6 11" id="KW-0067">ATP-binding</keyword>
<accession>A0A0K8MCA3</accession>
<dbReference type="Pfam" id="PF08264">
    <property type="entry name" value="Anticodon_1"/>
    <property type="match status" value="1"/>
</dbReference>
<dbReference type="EMBL" id="BBVC01000029">
    <property type="protein sequence ID" value="GAO98180.1"/>
    <property type="molecule type" value="Genomic_DNA"/>
</dbReference>
<dbReference type="InterPro" id="IPR019499">
    <property type="entry name" value="Val-tRNA_synth_tRNA-bd"/>
</dbReference>
<evidence type="ECO:0000259" key="14">
    <source>
        <dbReference type="Pfam" id="PF10458"/>
    </source>
</evidence>
<dbReference type="GO" id="GO:0004832">
    <property type="term" value="F:valine-tRNA ligase activity"/>
    <property type="evidence" value="ECO:0007669"/>
    <property type="project" value="UniProtKB-UniRule"/>
</dbReference>
<feature type="short sequence motif" description="'HIGH' region" evidence="11">
    <location>
        <begin position="43"/>
        <end position="53"/>
    </location>
</feature>
<keyword evidence="9 11" id="KW-0030">Aminoacyl-tRNA synthetase</keyword>
<evidence type="ECO:0000256" key="1">
    <source>
        <dbReference type="ARBA" id="ARBA00004496"/>
    </source>
</evidence>
<dbReference type="PROSITE" id="PS00178">
    <property type="entry name" value="AA_TRNA_LIGASE_I"/>
    <property type="match status" value="1"/>
</dbReference>
<dbReference type="AlphaFoldDB" id="A0A0K8MCA3"/>
<dbReference type="PRINTS" id="PR00986">
    <property type="entry name" value="TRNASYNTHVAL"/>
</dbReference>
<dbReference type="InterPro" id="IPR014729">
    <property type="entry name" value="Rossmann-like_a/b/a_fold"/>
</dbReference>
<feature type="domain" description="Methionyl/Valyl/Leucyl/Isoleucyl-tRNA synthetase anticodon-binding" evidence="13">
    <location>
        <begin position="610"/>
        <end position="759"/>
    </location>
</feature>
<evidence type="ECO:0000256" key="2">
    <source>
        <dbReference type="ARBA" id="ARBA00011245"/>
    </source>
</evidence>
<dbReference type="STRING" id="1629334.Cva_00828"/>
<gene>
    <name evidence="11 15" type="primary">valS</name>
    <name evidence="15" type="ORF">Cva_00828</name>
</gene>
<feature type="short sequence motif" description="'KMSKS' region" evidence="11">
    <location>
        <begin position="527"/>
        <end position="531"/>
    </location>
</feature>
<dbReference type="Proteomes" id="UP000036771">
    <property type="component" value="Unassembled WGS sequence"/>
</dbReference>
<keyword evidence="8 11" id="KW-0175">Coiled coil</keyword>
<feature type="domain" description="Valyl-tRNA synthetase tRNA-binding arm" evidence="14">
    <location>
        <begin position="817"/>
        <end position="879"/>
    </location>
</feature>
<comment type="domain">
    <text evidence="11">ValRS has two distinct active sites: one for aminoacylation and one for editing. The misactivated threonine is translocated from the active site to the editing site.</text>
</comment>
<feature type="domain" description="Aminoacyl-tRNA synthetase class Ia" evidence="12">
    <location>
        <begin position="15"/>
        <end position="567"/>
    </location>
</feature>
<keyword evidence="7 11" id="KW-0648">Protein biosynthesis</keyword>
<dbReference type="InterPro" id="IPR009008">
    <property type="entry name" value="Val/Leu/Ile-tRNA-synth_edit"/>
</dbReference>
<dbReference type="Gene3D" id="1.10.730.10">
    <property type="entry name" value="Isoleucyl-tRNA Synthetase, Domain 1"/>
    <property type="match status" value="1"/>
</dbReference>
<comment type="function">
    <text evidence="11">Catalyzes the attachment of valine to tRNA(Val). As ValRS can inadvertently accommodate and process structurally similar amino acids such as threonine, to avoid such errors, it has a 'posttransfer' editing activity that hydrolyzes mischarged Thr-tRNA(Val) in a tRNA-dependent manner.</text>
</comment>
<protein>
    <recommendedName>
        <fullName evidence="11">Valine--tRNA ligase</fullName>
        <ecNumber evidence="11">6.1.1.9</ecNumber>
    </recommendedName>
    <alternativeName>
        <fullName evidence="11">Valyl-tRNA synthetase</fullName>
        <shortName evidence="11">ValRS</shortName>
    </alternativeName>
</protein>
<comment type="domain">
    <text evidence="11">The C-terminal coiled-coil domain is crucial for aminoacylation activity.</text>
</comment>
<dbReference type="NCBIfam" id="TIGR00422">
    <property type="entry name" value="valS"/>
    <property type="match status" value="1"/>
</dbReference>
<comment type="caution">
    <text evidence="15">The sequence shown here is derived from an EMBL/GenBank/DDBJ whole genome shotgun (WGS) entry which is preliminary data.</text>
</comment>
<evidence type="ECO:0000256" key="10">
    <source>
        <dbReference type="ARBA" id="ARBA00047552"/>
    </source>
</evidence>
<keyword evidence="3 11" id="KW-0963">Cytoplasm</keyword>
<evidence type="ECO:0000256" key="8">
    <source>
        <dbReference type="ARBA" id="ARBA00023054"/>
    </source>
</evidence>
<dbReference type="PANTHER" id="PTHR11946">
    <property type="entry name" value="VALYL-TRNA SYNTHETASES"/>
    <property type="match status" value="1"/>
</dbReference>
<evidence type="ECO:0000256" key="4">
    <source>
        <dbReference type="ARBA" id="ARBA00022598"/>
    </source>
</evidence>
<dbReference type="GO" id="GO:0006438">
    <property type="term" value="P:valyl-tRNA aminoacylation"/>
    <property type="evidence" value="ECO:0007669"/>
    <property type="project" value="UniProtKB-UniRule"/>
</dbReference>
<dbReference type="FunFam" id="3.40.50.620:FF:000078">
    <property type="entry name" value="Valine--tRNA ligase, mitochondrial"/>
    <property type="match status" value="1"/>
</dbReference>
<dbReference type="InterPro" id="IPR013155">
    <property type="entry name" value="M/V/L/I-tRNA-synth_anticd-bd"/>
</dbReference>
<dbReference type="Pfam" id="PF00133">
    <property type="entry name" value="tRNA-synt_1"/>
    <property type="match status" value="1"/>
</dbReference>
<keyword evidence="4 11" id="KW-0436">Ligase</keyword>
<dbReference type="GO" id="GO:0005524">
    <property type="term" value="F:ATP binding"/>
    <property type="evidence" value="ECO:0007669"/>
    <property type="project" value="UniProtKB-UniRule"/>
</dbReference>
<dbReference type="EC" id="6.1.1.9" evidence="11"/>
<comment type="subunit">
    <text evidence="2 11">Monomer.</text>
</comment>
<dbReference type="Pfam" id="PF10458">
    <property type="entry name" value="Val_tRNA-synt_C"/>
    <property type="match status" value="1"/>
</dbReference>
<dbReference type="SUPFAM" id="SSF50677">
    <property type="entry name" value="ValRS/IleRS/LeuRS editing domain"/>
    <property type="match status" value="1"/>
</dbReference>
<proteinExistence type="inferred from homology"/>
<evidence type="ECO:0000256" key="7">
    <source>
        <dbReference type="ARBA" id="ARBA00022917"/>
    </source>
</evidence>
<dbReference type="FunFam" id="3.90.740.10:FF:000005">
    <property type="entry name" value="Valine--tRNA ligase, mitochondrial"/>
    <property type="match status" value="1"/>
</dbReference>
<comment type="subcellular location">
    <subcellularLocation>
        <location evidence="1 11">Cytoplasm</location>
    </subcellularLocation>
</comment>
<dbReference type="SUPFAM" id="SSF52374">
    <property type="entry name" value="Nucleotidylyl transferase"/>
    <property type="match status" value="1"/>
</dbReference>
<keyword evidence="5 11" id="KW-0547">Nucleotide-binding</keyword>
<dbReference type="InterPro" id="IPR009080">
    <property type="entry name" value="tRNAsynth_Ia_anticodon-bd"/>
</dbReference>
<dbReference type="InterPro" id="IPR037118">
    <property type="entry name" value="Val-tRNA_synth_C_sf"/>
</dbReference>
<dbReference type="Gene3D" id="1.10.287.380">
    <property type="entry name" value="Valyl-tRNA synthetase, C-terminal domain"/>
    <property type="match status" value="1"/>
</dbReference>
<dbReference type="InterPro" id="IPR001412">
    <property type="entry name" value="aa-tRNA-synth_I_CS"/>
</dbReference>
<comment type="similarity">
    <text evidence="11">Belongs to the class-I aminoacyl-tRNA synthetase family. ValS type 1 subfamily.</text>
</comment>
<evidence type="ECO:0000259" key="12">
    <source>
        <dbReference type="Pfam" id="PF00133"/>
    </source>
</evidence>
<dbReference type="Gene3D" id="3.90.740.10">
    <property type="entry name" value="Valyl/Leucyl/Isoleucyl-tRNA synthetase, editing domain"/>
    <property type="match status" value="1"/>
</dbReference>